<accession>A0A4C1WMA7</accession>
<feature type="compositionally biased region" description="Basic and acidic residues" evidence="1">
    <location>
        <begin position="92"/>
        <end position="103"/>
    </location>
</feature>
<evidence type="ECO:0000256" key="1">
    <source>
        <dbReference type="SAM" id="MobiDB-lite"/>
    </source>
</evidence>
<feature type="compositionally biased region" description="Basic and acidic residues" evidence="1">
    <location>
        <begin position="122"/>
        <end position="131"/>
    </location>
</feature>
<feature type="region of interest" description="Disordered" evidence="1">
    <location>
        <begin position="182"/>
        <end position="215"/>
    </location>
</feature>
<feature type="compositionally biased region" description="Basic residues" evidence="1">
    <location>
        <begin position="190"/>
        <end position="208"/>
    </location>
</feature>
<gene>
    <name evidence="2" type="ORF">EVAR_96218_1</name>
</gene>
<reference evidence="2 3" key="1">
    <citation type="journal article" date="2019" name="Commun. Biol.">
        <title>The bagworm genome reveals a unique fibroin gene that provides high tensile strength.</title>
        <authorList>
            <person name="Kono N."/>
            <person name="Nakamura H."/>
            <person name="Ohtoshi R."/>
            <person name="Tomita M."/>
            <person name="Numata K."/>
            <person name="Arakawa K."/>
        </authorList>
    </citation>
    <scope>NUCLEOTIDE SEQUENCE [LARGE SCALE GENOMIC DNA]</scope>
</reference>
<evidence type="ECO:0000313" key="2">
    <source>
        <dbReference type="EMBL" id="GBP51622.1"/>
    </source>
</evidence>
<feature type="compositionally biased region" description="Basic and acidic residues" evidence="1">
    <location>
        <begin position="7"/>
        <end position="65"/>
    </location>
</feature>
<dbReference type="OrthoDB" id="7471310at2759"/>
<comment type="caution">
    <text evidence="2">The sequence shown here is derived from an EMBL/GenBank/DDBJ whole genome shotgun (WGS) entry which is preliminary data.</text>
</comment>
<proteinExistence type="predicted"/>
<dbReference type="EMBL" id="BGZK01000585">
    <property type="protein sequence ID" value="GBP51622.1"/>
    <property type="molecule type" value="Genomic_DNA"/>
</dbReference>
<keyword evidence="3" id="KW-1185">Reference proteome</keyword>
<name>A0A4C1WMA7_EUMVA</name>
<evidence type="ECO:0000313" key="3">
    <source>
        <dbReference type="Proteomes" id="UP000299102"/>
    </source>
</evidence>
<dbReference type="Proteomes" id="UP000299102">
    <property type="component" value="Unassembled WGS sequence"/>
</dbReference>
<feature type="region of interest" description="Disordered" evidence="1">
    <location>
        <begin position="1"/>
        <end position="105"/>
    </location>
</feature>
<dbReference type="AlphaFoldDB" id="A0A4C1WMA7"/>
<feature type="region of interest" description="Disordered" evidence="1">
    <location>
        <begin position="122"/>
        <end position="163"/>
    </location>
</feature>
<protein>
    <submittedName>
        <fullName evidence="2">Uncharacterized protein</fullName>
    </submittedName>
</protein>
<feature type="compositionally biased region" description="Low complexity" evidence="1">
    <location>
        <begin position="133"/>
        <end position="144"/>
    </location>
</feature>
<organism evidence="2 3">
    <name type="scientific">Eumeta variegata</name>
    <name type="common">Bagworm moth</name>
    <name type="synonym">Eumeta japonica</name>
    <dbReference type="NCBI Taxonomy" id="151549"/>
    <lineage>
        <taxon>Eukaryota</taxon>
        <taxon>Metazoa</taxon>
        <taxon>Ecdysozoa</taxon>
        <taxon>Arthropoda</taxon>
        <taxon>Hexapoda</taxon>
        <taxon>Insecta</taxon>
        <taxon>Pterygota</taxon>
        <taxon>Neoptera</taxon>
        <taxon>Endopterygota</taxon>
        <taxon>Lepidoptera</taxon>
        <taxon>Glossata</taxon>
        <taxon>Ditrysia</taxon>
        <taxon>Tineoidea</taxon>
        <taxon>Psychidae</taxon>
        <taxon>Oiketicinae</taxon>
        <taxon>Eumeta</taxon>
    </lineage>
</organism>
<sequence length="323" mass="36021">MEQAARANDDCVDKDGSDKESRRDDKDNRGNKEENRSDKSKDEGNGREKKEKRDTSDKKMTKLNDDAIVFLRKRSAADAARYAGSLRSIMDLQRKRQRADEARQAANRVRGLYVTCRKCAQRKESGHREDDAAPAPGARPASGESESDDQTEGRPASRCASRPDARGVGLVTCMASVNRSDSLEPADACRRKKKKKKKKRCPRKRKPVHPQENANSDIHLGLRSVKQNRQMRTQPAHVKCHAIHERVTKASLPAGTDHHQYTNLSIVTIGLVCTAPTRQTKQMSNPVAARRPQCLAAAELIPRDTRGNRGGPGCYVIVYLEMT</sequence>